<organism evidence="2 3">
    <name type="scientific">Candida metapsilosis</name>
    <dbReference type="NCBI Taxonomy" id="273372"/>
    <lineage>
        <taxon>Eukaryota</taxon>
        <taxon>Fungi</taxon>
        <taxon>Dikarya</taxon>
        <taxon>Ascomycota</taxon>
        <taxon>Saccharomycotina</taxon>
        <taxon>Pichiomycetes</taxon>
        <taxon>Debaryomycetaceae</taxon>
        <taxon>Candida/Lodderomyces clade</taxon>
        <taxon>Candida</taxon>
    </lineage>
</organism>
<dbReference type="EMBL" id="JAEOAQ010000002">
    <property type="protein sequence ID" value="KAG5419945.1"/>
    <property type="molecule type" value="Genomic_DNA"/>
</dbReference>
<name>A0A8H8DCJ0_9ASCO</name>
<comment type="caution">
    <text evidence="2">The sequence shown here is derived from an EMBL/GenBank/DDBJ whole genome shotgun (WGS) entry which is preliminary data.</text>
</comment>
<evidence type="ECO:0000313" key="3">
    <source>
        <dbReference type="Proteomes" id="UP000669133"/>
    </source>
</evidence>
<evidence type="ECO:0000256" key="1">
    <source>
        <dbReference type="SAM" id="SignalP"/>
    </source>
</evidence>
<dbReference type="OrthoDB" id="4020692at2759"/>
<keyword evidence="3" id="KW-1185">Reference proteome</keyword>
<dbReference type="AlphaFoldDB" id="A0A8H8DCJ0"/>
<evidence type="ECO:0000313" key="2">
    <source>
        <dbReference type="EMBL" id="KAG5419945.1"/>
    </source>
</evidence>
<keyword evidence="1" id="KW-0732">Signal</keyword>
<feature type="chain" id="PRO_5034092868" evidence="1">
    <location>
        <begin position="20"/>
        <end position="443"/>
    </location>
</feature>
<dbReference type="RefSeq" id="XP_067549061.1">
    <property type="nucleotide sequence ID" value="XM_067690613.1"/>
</dbReference>
<accession>A0A8H8DCJ0</accession>
<reference evidence="2 3" key="1">
    <citation type="submission" date="2020-12" db="EMBL/GenBank/DDBJ databases">
        <title>Effect of drift, selection, and recombination on the evolution of hybrid genomes in Candida yeast pathogens.</title>
        <authorList>
            <person name="Mixao V."/>
            <person name="Ksiezopolska E."/>
            <person name="Saus E."/>
            <person name="Boekhout T."/>
            <person name="Gacser A."/>
            <person name="Gabaldon T."/>
        </authorList>
    </citation>
    <scope>NUCLEOTIDE SEQUENCE [LARGE SCALE GENOMIC DNA]</scope>
    <source>
        <strain evidence="2 3">BP57</strain>
    </source>
</reference>
<sequence>MKFTTFAAAFAGLATFVHAAPVVPASEQLQTIQSDIKHLNSDVNGLLNSLNLNQKAQKDLASGHESDELIAELGRSLLEASKGNRDVLSMFHQVAKRDVADDKVVGAIDASKRGDVVTIHQHTISIDVIIQAIEYVVFFNHPLPNPDHFHHVLSILGIDVETAAQINITYDTVTIDFCAILVKLIDIGHEVADLVDKVITVTINNTVIEIEKIFKAIEYICVLGHSIHDAVHYAEILAILGIDATIAHSIGIWPTTSSFEVTIILFKYVGLGFIGDISKRGDVVTIQQHTISIDVIFQAIEYVVLFNHPLPNPDHFHHVLDILGIDVETAAQINITYDTVTIDFCAILVKLIDIGHEVADIVDKVITVTIQGVVIEIEKIFKAIEFLCILGHSLWDAANYAAFLAILGIDVTVAHAIGIWPTTSNFQVTIILFKYVGFGLLGN</sequence>
<dbReference type="Proteomes" id="UP000669133">
    <property type="component" value="Unassembled WGS sequence"/>
</dbReference>
<proteinExistence type="predicted"/>
<protein>
    <submittedName>
        <fullName evidence="2">Uncharacterized protein</fullName>
    </submittedName>
</protein>
<gene>
    <name evidence="2" type="ORF">I9W82_001825</name>
</gene>
<feature type="signal peptide" evidence="1">
    <location>
        <begin position="1"/>
        <end position="19"/>
    </location>
</feature>
<dbReference type="GeneID" id="93650454"/>